<organism evidence="2 3">
    <name type="scientific">Populus alba x Populus x berolinensis</name>
    <dbReference type="NCBI Taxonomy" id="444605"/>
    <lineage>
        <taxon>Eukaryota</taxon>
        <taxon>Viridiplantae</taxon>
        <taxon>Streptophyta</taxon>
        <taxon>Embryophyta</taxon>
        <taxon>Tracheophyta</taxon>
        <taxon>Spermatophyta</taxon>
        <taxon>Magnoliopsida</taxon>
        <taxon>eudicotyledons</taxon>
        <taxon>Gunneridae</taxon>
        <taxon>Pentapetalae</taxon>
        <taxon>rosids</taxon>
        <taxon>fabids</taxon>
        <taxon>Malpighiales</taxon>
        <taxon>Salicaceae</taxon>
        <taxon>Saliceae</taxon>
        <taxon>Populus</taxon>
    </lineage>
</organism>
<evidence type="ECO:0000313" key="3">
    <source>
        <dbReference type="Proteomes" id="UP001164929"/>
    </source>
</evidence>
<dbReference type="EMBL" id="JAQIZT010000005">
    <property type="protein sequence ID" value="KAJ6996431.1"/>
    <property type="molecule type" value="Genomic_DNA"/>
</dbReference>
<dbReference type="Proteomes" id="UP001164929">
    <property type="component" value="Chromosome 5"/>
</dbReference>
<keyword evidence="1" id="KW-0732">Signal</keyword>
<accession>A0AAD6QU12</accession>
<reference evidence="2" key="1">
    <citation type="journal article" date="2023" name="Mol. Ecol. Resour.">
        <title>Chromosome-level genome assembly of a triploid poplar Populus alba 'Berolinensis'.</title>
        <authorList>
            <person name="Chen S."/>
            <person name="Yu Y."/>
            <person name="Wang X."/>
            <person name="Wang S."/>
            <person name="Zhang T."/>
            <person name="Zhou Y."/>
            <person name="He R."/>
            <person name="Meng N."/>
            <person name="Wang Y."/>
            <person name="Liu W."/>
            <person name="Liu Z."/>
            <person name="Liu J."/>
            <person name="Guo Q."/>
            <person name="Huang H."/>
            <person name="Sederoff R.R."/>
            <person name="Wang G."/>
            <person name="Qu G."/>
            <person name="Chen S."/>
        </authorList>
    </citation>
    <scope>NUCLEOTIDE SEQUENCE</scope>
    <source>
        <strain evidence="2">SC-2020</strain>
    </source>
</reference>
<name>A0AAD6QU12_9ROSI</name>
<keyword evidence="3" id="KW-1185">Reference proteome</keyword>
<feature type="chain" id="PRO_5042104822" evidence="1">
    <location>
        <begin position="17"/>
        <end position="73"/>
    </location>
</feature>
<dbReference type="AlphaFoldDB" id="A0AAD6QU12"/>
<evidence type="ECO:0000256" key="1">
    <source>
        <dbReference type="SAM" id="SignalP"/>
    </source>
</evidence>
<evidence type="ECO:0000313" key="2">
    <source>
        <dbReference type="EMBL" id="KAJ6996431.1"/>
    </source>
</evidence>
<comment type="caution">
    <text evidence="2">The sequence shown here is derived from an EMBL/GenBank/DDBJ whole genome shotgun (WGS) entry which is preliminary data.</text>
</comment>
<sequence length="73" mass="8111">MWLLLFIFSASTGGWAFPASSQHLFLGIQIVKYGKCWRQSSTLLALYLWVAYIKSRRSVAGRITSAGTCAPLI</sequence>
<proteinExistence type="predicted"/>
<feature type="signal peptide" evidence="1">
    <location>
        <begin position="1"/>
        <end position="16"/>
    </location>
</feature>
<protein>
    <submittedName>
        <fullName evidence="2">Uncharacterized protein</fullName>
    </submittedName>
</protein>
<gene>
    <name evidence="2" type="ORF">NC653_013133</name>
</gene>